<evidence type="ECO:0000256" key="2">
    <source>
        <dbReference type="ARBA" id="ARBA00022670"/>
    </source>
</evidence>
<dbReference type="FunFam" id="2.40.10.10:FF:000012">
    <property type="entry name" value="protease Do-like 9"/>
    <property type="match status" value="1"/>
</dbReference>
<keyword evidence="2" id="KW-0645">Protease</keyword>
<keyword evidence="7" id="KW-1185">Reference proteome</keyword>
<dbReference type="PANTHER" id="PTHR45980">
    <property type="match status" value="1"/>
</dbReference>
<keyword evidence="4" id="KW-0720">Serine protease</keyword>
<feature type="domain" description="PDZ" evidence="5">
    <location>
        <begin position="373"/>
        <end position="444"/>
    </location>
</feature>
<dbReference type="InterPro" id="IPR043504">
    <property type="entry name" value="Peptidase_S1_PA_chymotrypsin"/>
</dbReference>
<keyword evidence="3" id="KW-0378">Hydrolase</keyword>
<dbReference type="InterPro" id="IPR046449">
    <property type="entry name" value="DEGP_PDZ_sf"/>
</dbReference>
<protein>
    <recommendedName>
        <fullName evidence="5">PDZ domain-containing protein</fullName>
    </recommendedName>
</protein>
<dbReference type="Pfam" id="PF17815">
    <property type="entry name" value="PDZ_3"/>
    <property type="match status" value="1"/>
</dbReference>
<dbReference type="PANTHER" id="PTHR45980:SF11">
    <property type="entry name" value="PROTEASE DO-LIKE PDZ DOMAIN-CONTAINING PROTEIN"/>
    <property type="match status" value="1"/>
</dbReference>
<dbReference type="GO" id="GO:0008236">
    <property type="term" value="F:serine-type peptidase activity"/>
    <property type="evidence" value="ECO:0007669"/>
    <property type="project" value="UniProtKB-KW"/>
</dbReference>
<proteinExistence type="inferred from homology"/>
<gene>
    <name evidence="6" type="ORF">R1flu_005529</name>
</gene>
<dbReference type="SUPFAM" id="SSF50156">
    <property type="entry name" value="PDZ domain-like"/>
    <property type="match status" value="1"/>
</dbReference>
<evidence type="ECO:0000313" key="7">
    <source>
        <dbReference type="Proteomes" id="UP001605036"/>
    </source>
</evidence>
<dbReference type="InterPro" id="IPR001940">
    <property type="entry name" value="Peptidase_S1C"/>
</dbReference>
<dbReference type="PROSITE" id="PS50106">
    <property type="entry name" value="PDZ"/>
    <property type="match status" value="1"/>
</dbReference>
<dbReference type="InterPro" id="IPR041517">
    <property type="entry name" value="DEGP_PDZ"/>
</dbReference>
<dbReference type="SUPFAM" id="SSF50494">
    <property type="entry name" value="Trypsin-like serine proteases"/>
    <property type="match status" value="1"/>
</dbReference>
<reference evidence="6 7" key="1">
    <citation type="submission" date="2024-09" db="EMBL/GenBank/DDBJ databases">
        <title>Chromosome-scale assembly of Riccia fluitans.</title>
        <authorList>
            <person name="Paukszto L."/>
            <person name="Sawicki J."/>
            <person name="Karawczyk K."/>
            <person name="Piernik-Szablinska J."/>
            <person name="Szczecinska M."/>
            <person name="Mazdziarz M."/>
        </authorList>
    </citation>
    <scope>NUCLEOTIDE SEQUENCE [LARGE SCALE GENOMIC DNA]</scope>
    <source>
        <strain evidence="6">Rf_01</strain>
        <tissue evidence="6">Aerial parts of the thallus</tissue>
    </source>
</reference>
<evidence type="ECO:0000313" key="6">
    <source>
        <dbReference type="EMBL" id="KAL2634050.1"/>
    </source>
</evidence>
<dbReference type="Gene3D" id="2.30.42.10">
    <property type="match status" value="1"/>
</dbReference>
<evidence type="ECO:0000259" key="5">
    <source>
        <dbReference type="PROSITE" id="PS50106"/>
    </source>
</evidence>
<dbReference type="Proteomes" id="UP001605036">
    <property type="component" value="Unassembled WGS sequence"/>
</dbReference>
<comment type="caution">
    <text evidence="6">The sequence shown here is derived from an EMBL/GenBank/DDBJ whole genome shotgun (WGS) entry which is preliminary data.</text>
</comment>
<dbReference type="Pfam" id="PF13365">
    <property type="entry name" value="Trypsin_2"/>
    <property type="match status" value="1"/>
</dbReference>
<dbReference type="EMBL" id="JBHFFA010000003">
    <property type="protein sequence ID" value="KAL2634050.1"/>
    <property type="molecule type" value="Genomic_DNA"/>
</dbReference>
<dbReference type="GO" id="GO:0006508">
    <property type="term" value="P:proteolysis"/>
    <property type="evidence" value="ECO:0007669"/>
    <property type="project" value="UniProtKB-KW"/>
</dbReference>
<sequence>MGASTITLMAATAAHHSPCCSSICQSKHLHGLIFANGRSSSHSSAAAGIRHRNGGPGNNGRARLCSWGPSLKLRISPEAQAVNRECTERLVKQGSAASAFIPQQQQRCVEHVRRESSVVAFAKRRTQKSDSTKSQKLALGGGLTREEQENVLELLSDSGLNGSWLYKDDDFDDLDDAPFLDAVVKVYTTRSEPNFSLPWQKMRQYSVTGSGFMISGRRLLTNAHCVEHHTQVKVKRRGNDTKFVATVLAVGRECDIALLSVEDEEFWADVEPLEFGGLPRLQDPVTVVGYPIGGETISVTSGVVSRVEITSYAHGATELLAVQIDAAINPGNSGGPAFDEDGECVGIAFQSIDASDAENIGYVIPTPVIKHFLVDYERNGKNTGFPSCGLVWQRLENSALRAALHMAHNQRGVLIRRVEPTSPAFHVLKAGDVLMKFDGVPVANEGTVPFQAGERIAFTFLSSQKYSGDVVEVEVLRGGELMALQTAVKSPTRLVPVHIDGKLPSYLIVAGFVFTVVSQPFLESHFGMDYDANLPVKILEKATYGMAQFEDEQLVVVSQVLASDVNVGYEDIEAAQVLTFNGTKIRNLSQLAQLADACEDRYIQIELDNEMLVVLETQQARTAIPQILRDHCIPADRSEDLLASST</sequence>
<dbReference type="InterPro" id="IPR036034">
    <property type="entry name" value="PDZ_sf"/>
</dbReference>
<dbReference type="Gene3D" id="2.40.10.10">
    <property type="entry name" value="Trypsin-like serine proteases"/>
    <property type="match status" value="2"/>
</dbReference>
<accession>A0ABD1YTP5</accession>
<comment type="similarity">
    <text evidence="1">Belongs to the peptidase S1C family.</text>
</comment>
<dbReference type="InterPro" id="IPR009003">
    <property type="entry name" value="Peptidase_S1_PA"/>
</dbReference>
<evidence type="ECO:0000256" key="1">
    <source>
        <dbReference type="ARBA" id="ARBA00010541"/>
    </source>
</evidence>
<dbReference type="AlphaFoldDB" id="A0ABD1YTP5"/>
<dbReference type="PRINTS" id="PR00834">
    <property type="entry name" value="PROTEASES2C"/>
</dbReference>
<dbReference type="Gene3D" id="3.20.190.20">
    <property type="match status" value="1"/>
</dbReference>
<evidence type="ECO:0000256" key="4">
    <source>
        <dbReference type="ARBA" id="ARBA00022825"/>
    </source>
</evidence>
<organism evidence="6 7">
    <name type="scientific">Riccia fluitans</name>
    <dbReference type="NCBI Taxonomy" id="41844"/>
    <lineage>
        <taxon>Eukaryota</taxon>
        <taxon>Viridiplantae</taxon>
        <taxon>Streptophyta</taxon>
        <taxon>Embryophyta</taxon>
        <taxon>Marchantiophyta</taxon>
        <taxon>Marchantiopsida</taxon>
        <taxon>Marchantiidae</taxon>
        <taxon>Marchantiales</taxon>
        <taxon>Ricciaceae</taxon>
        <taxon>Riccia</taxon>
    </lineage>
</organism>
<name>A0ABD1YTP5_9MARC</name>
<evidence type="ECO:0000256" key="3">
    <source>
        <dbReference type="ARBA" id="ARBA00022801"/>
    </source>
</evidence>
<dbReference type="InterPro" id="IPR001478">
    <property type="entry name" value="PDZ"/>
</dbReference>